<evidence type="ECO:0000313" key="2">
    <source>
        <dbReference type="Proteomes" id="UP000823823"/>
    </source>
</evidence>
<dbReference type="EMBL" id="DWZH01000130">
    <property type="protein sequence ID" value="HJB11929.1"/>
    <property type="molecule type" value="Genomic_DNA"/>
</dbReference>
<dbReference type="AlphaFoldDB" id="A0A9D2RQ14"/>
<reference evidence="1" key="2">
    <citation type="submission" date="2021-04" db="EMBL/GenBank/DDBJ databases">
        <authorList>
            <person name="Gilroy R."/>
        </authorList>
    </citation>
    <scope>NUCLEOTIDE SEQUENCE</scope>
    <source>
        <strain evidence="1">ChiHjej13B12-24818</strain>
    </source>
</reference>
<gene>
    <name evidence="1" type="ORF">H9786_15635</name>
</gene>
<evidence type="ECO:0000313" key="1">
    <source>
        <dbReference type="EMBL" id="HJB11929.1"/>
    </source>
</evidence>
<reference evidence="1" key="1">
    <citation type="journal article" date="2021" name="PeerJ">
        <title>Extensive microbial diversity within the chicken gut microbiome revealed by metagenomics and culture.</title>
        <authorList>
            <person name="Gilroy R."/>
            <person name="Ravi A."/>
            <person name="Getino M."/>
            <person name="Pursley I."/>
            <person name="Horton D.L."/>
            <person name="Alikhan N.F."/>
            <person name="Baker D."/>
            <person name="Gharbi K."/>
            <person name="Hall N."/>
            <person name="Watson M."/>
            <person name="Adriaenssens E.M."/>
            <person name="Foster-Nyarko E."/>
            <person name="Jarju S."/>
            <person name="Secka A."/>
            <person name="Antonio M."/>
            <person name="Oren A."/>
            <person name="Chaudhuri R.R."/>
            <person name="La Ragione R."/>
            <person name="Hildebrand F."/>
            <person name="Pallen M.J."/>
        </authorList>
    </citation>
    <scope>NUCLEOTIDE SEQUENCE</scope>
    <source>
        <strain evidence="1">ChiHjej13B12-24818</strain>
    </source>
</reference>
<accession>A0A9D2RQ14</accession>
<dbReference type="Proteomes" id="UP000823823">
    <property type="component" value="Unassembled WGS sequence"/>
</dbReference>
<comment type="caution">
    <text evidence="1">The sequence shown here is derived from an EMBL/GenBank/DDBJ whole genome shotgun (WGS) entry which is preliminary data.</text>
</comment>
<proteinExistence type="predicted"/>
<protein>
    <submittedName>
        <fullName evidence="1">Uncharacterized protein</fullName>
    </submittedName>
</protein>
<sequence length="47" mass="4904">MNERFSAPQRAELVVVIAVVAMVLLASDNCSCSPTRSGGSCRCCSPS</sequence>
<organism evidence="1 2">
    <name type="scientific">Candidatus Brachybacterium merdavium</name>
    <dbReference type="NCBI Taxonomy" id="2838513"/>
    <lineage>
        <taxon>Bacteria</taxon>
        <taxon>Bacillati</taxon>
        <taxon>Actinomycetota</taxon>
        <taxon>Actinomycetes</taxon>
        <taxon>Micrococcales</taxon>
        <taxon>Dermabacteraceae</taxon>
        <taxon>Brachybacterium</taxon>
    </lineage>
</organism>
<name>A0A9D2RQ14_9MICO</name>